<organism evidence="3 4">
    <name type="scientific">Chryseobacterium mucoviscidosis</name>
    <dbReference type="NCBI Taxonomy" id="1945581"/>
    <lineage>
        <taxon>Bacteria</taxon>
        <taxon>Pseudomonadati</taxon>
        <taxon>Bacteroidota</taxon>
        <taxon>Flavobacteriia</taxon>
        <taxon>Flavobacteriales</taxon>
        <taxon>Weeksellaceae</taxon>
        <taxon>Chryseobacterium group</taxon>
        <taxon>Chryseobacterium</taxon>
    </lineage>
</organism>
<dbReference type="InterPro" id="IPR026341">
    <property type="entry name" value="T9SS_type_B"/>
</dbReference>
<comment type="caution">
    <text evidence="3">The sequence shown here is derived from an EMBL/GenBank/DDBJ whole genome shotgun (WGS) entry which is preliminary data.</text>
</comment>
<dbReference type="EMBL" id="MVAG01000081">
    <property type="protein sequence ID" value="OVE60213.1"/>
    <property type="molecule type" value="Genomic_DNA"/>
</dbReference>
<dbReference type="Proteomes" id="UP000196355">
    <property type="component" value="Unassembled WGS sequence"/>
</dbReference>
<feature type="signal peptide" evidence="1">
    <location>
        <begin position="1"/>
        <end position="18"/>
    </location>
</feature>
<dbReference type="InterPro" id="IPR035234">
    <property type="entry name" value="IgGFc-bd_N"/>
</dbReference>
<evidence type="ECO:0000313" key="3">
    <source>
        <dbReference type="EMBL" id="OVE60213.1"/>
    </source>
</evidence>
<dbReference type="NCBIfam" id="TIGR04131">
    <property type="entry name" value="Bac_Flav_CTERM"/>
    <property type="match status" value="1"/>
</dbReference>
<keyword evidence="4" id="KW-1185">Reference proteome</keyword>
<protein>
    <recommendedName>
        <fullName evidence="2">IgGFc-binding protein N-terminal domain-containing protein</fullName>
    </recommendedName>
</protein>
<dbReference type="Pfam" id="PF13585">
    <property type="entry name" value="CHU_C"/>
    <property type="match status" value="1"/>
</dbReference>
<proteinExistence type="predicted"/>
<accession>A0A202C8T4</accession>
<evidence type="ECO:0000256" key="1">
    <source>
        <dbReference type="SAM" id="SignalP"/>
    </source>
</evidence>
<reference evidence="4" key="1">
    <citation type="submission" date="2017-02" db="EMBL/GenBank/DDBJ databases">
        <authorList>
            <person name="Tetz G."/>
            <person name="Tetz V."/>
        </authorList>
    </citation>
    <scope>NUCLEOTIDE SEQUENCE [LARGE SCALE GENOMIC DNA]</scope>
    <source>
        <strain evidence="4">VT16-26</strain>
    </source>
</reference>
<dbReference type="Pfam" id="PF17517">
    <property type="entry name" value="IgGFc_binding"/>
    <property type="match status" value="1"/>
</dbReference>
<feature type="chain" id="PRO_5013346867" description="IgGFc-binding protein N-terminal domain-containing protein" evidence="1">
    <location>
        <begin position="19"/>
        <end position="1363"/>
    </location>
</feature>
<feature type="domain" description="IgGFc-binding protein N-terminal" evidence="2">
    <location>
        <begin position="130"/>
        <end position="433"/>
    </location>
</feature>
<name>A0A202C8T4_9FLAO</name>
<sequence length="1363" mass="144248">MKKFLLIFCSFFYLILNAQLDTEHWFAPMSASSLQGTPECYLYLSTNETTPFSVQIYNNNTVFSTVQVSKNNPVQVTIPNNYMIASTPSNLFTQRSMGLQVKGSKKFFANFRFAVPNQAEIITSKGLAGIGKNFFVGVAPNTTAKPYVNSTIGFIATEDNTTVTLSGYNPNVIFSDGTSSPSRTFTINKGKSYIIEAQSDLSSSNLTGLVGAKITANKPISVTNGNFNSIYTTQNNSNVDILMDQAVPVERLGKTFALVKGNGPANSGMEAALVIATENNTKLTVNGNLLGNVTLNAGQYYIVQGTSYINQGNGHYNMSISANNNVYVYQLLAGTSGSTVYATGGMNFIPPLSCFLPKEINEIGFINKIGSNSFDTKLNIITQTGANVTFNGSAIGAISGPYPVTGNPGWVTYSLQGVNGNVTVNSTLPVTAGIAAGNGAVGYGGYFAGFSSVPAITKTGDCYAGIFLQVDNNYDTYQWFLNGNPISGATSFSINPELYGAGDYTCLITKNNCETRLTGVYSYTLCPPISTTTYNIGSCNTKVITPAFTNSTQTIVPSLTSIISPPTSGTATVNPTTGQITYTPNPSATNTTDNFIYYVQGNGNPFDFEYFKIIINTNVLQVNNGSLNSCAGTNGNGTYNLTTANVSSDPGVTVTYFTNSNLTGQIANPANYSGPAGTVYANVTSQYGCSKTAQITLALNALPNVNNVSLASCTGTGGNGIFNLISANVSSDPGITVTYFTNSNLTGQITNPTTYSGPSGIIYANVTSANGCSKTAQITLTVNSLPNTNNATLASCAGTNGNGTFNLTSANVSSDPAVTVTYFTNSNLTGQIANPANYSGASGIIYANVTSAAGCSKAAQITLTVNPLPNVTNATLSSCTGTNGNGTYNLTTANVSSDPGTTITYFTNSNLTGQITNPANYSGSAGIIYANITSANGCSRQAQITLTTTPSPNINTANYNASLCDDNFDGIVNVNFSTVTPQIVTNAANFTVRYYLNQTDANAGNSNTLPVNWTYTTNTTVYVRVDTAGGSCPPAFGQINFKIGNKITLLTNVVNMDVCDNDLNGSENVNLNDYKNLFTSNPAVTLTFHTTLADAQNGTNTIPANQTITSPKTFYVRFVSGTECPNTGVINVTLKSPKKSSQLTDKVVCSTEKVVLDPGVEFSSYTWSTGATTQTILAGAGTYYVDLGFNGCVYRQYVNVMTSQAPTITSINVTASNATVNVTGGTPPYQYSLNGIDYQTSNTFIGLSRGIHTVYVLGKDGCSPVVKEFLIVNIINAITPNGDGINDVLNYSDLKIKQNVSIEISDRYGAAVYKSTDKNYMWDGKSGGRPLPTGTYWYILKWIEPDTKLPVSYSGWILIKNRE</sequence>
<dbReference type="RefSeq" id="WP_087707185.1">
    <property type="nucleotide sequence ID" value="NZ_MVAG01000081.1"/>
</dbReference>
<evidence type="ECO:0000313" key="4">
    <source>
        <dbReference type="Proteomes" id="UP000196355"/>
    </source>
</evidence>
<gene>
    <name evidence="3" type="ORF">B0E34_04475</name>
</gene>
<evidence type="ECO:0000259" key="2">
    <source>
        <dbReference type="Pfam" id="PF17517"/>
    </source>
</evidence>
<keyword evidence="1" id="KW-0732">Signal</keyword>